<keyword evidence="2" id="KW-1185">Reference proteome</keyword>
<gene>
    <name evidence="1" type="ORF">Patl1_22087</name>
</gene>
<name>A0ACC1BLA6_9ROSI</name>
<comment type="caution">
    <text evidence="1">The sequence shown here is derived from an EMBL/GenBank/DDBJ whole genome shotgun (WGS) entry which is preliminary data.</text>
</comment>
<accession>A0ACC1BLA6</accession>
<dbReference type="EMBL" id="CM047900">
    <property type="protein sequence ID" value="KAJ0099695.1"/>
    <property type="molecule type" value="Genomic_DNA"/>
</dbReference>
<reference evidence="2" key="1">
    <citation type="journal article" date="2023" name="G3 (Bethesda)">
        <title>Genome assembly and association tests identify interacting loci associated with vigor, precocity, and sex in interspecific pistachio rootstocks.</title>
        <authorList>
            <person name="Palmer W."/>
            <person name="Jacygrad E."/>
            <person name="Sagayaradj S."/>
            <person name="Cavanaugh K."/>
            <person name="Han R."/>
            <person name="Bertier L."/>
            <person name="Beede B."/>
            <person name="Kafkas S."/>
            <person name="Golino D."/>
            <person name="Preece J."/>
            <person name="Michelmore R."/>
        </authorList>
    </citation>
    <scope>NUCLEOTIDE SEQUENCE [LARGE SCALE GENOMIC DNA]</scope>
</reference>
<evidence type="ECO:0000313" key="2">
    <source>
        <dbReference type="Proteomes" id="UP001164250"/>
    </source>
</evidence>
<proteinExistence type="predicted"/>
<dbReference type="Proteomes" id="UP001164250">
    <property type="component" value="Chromosome 4"/>
</dbReference>
<organism evidence="1 2">
    <name type="scientific">Pistacia atlantica</name>
    <dbReference type="NCBI Taxonomy" id="434234"/>
    <lineage>
        <taxon>Eukaryota</taxon>
        <taxon>Viridiplantae</taxon>
        <taxon>Streptophyta</taxon>
        <taxon>Embryophyta</taxon>
        <taxon>Tracheophyta</taxon>
        <taxon>Spermatophyta</taxon>
        <taxon>Magnoliopsida</taxon>
        <taxon>eudicotyledons</taxon>
        <taxon>Gunneridae</taxon>
        <taxon>Pentapetalae</taxon>
        <taxon>rosids</taxon>
        <taxon>malvids</taxon>
        <taxon>Sapindales</taxon>
        <taxon>Anacardiaceae</taxon>
        <taxon>Pistacia</taxon>
    </lineage>
</organism>
<protein>
    <submittedName>
        <fullName evidence="1">Uncharacterized protein</fullName>
    </submittedName>
</protein>
<sequence>MEFFNKAKAVRLRSHLGKYLTANDDEHTVWQSRNGASWEARWTVEFVSGDSHLNRLKSLYNKYLTASNEPFLLGWTGKKILQTTPTSERDFCIEWEQITDGFHVKLQTRYGKFLRANGGTPPWRNSVTHDVPNTTAMQDWVLWDADVVEILLDFHSLLDCDTTNNASSHRSFSSNSNSCSQVFTDSENGSPARSLVKRESAMEIFQKARVVRFKSHHDKYLLADEDEEHVFQDRNGACQNAKWTVEIVPNVNVVHLKSCYGKYLTASNMPFLLGVTGQKVLQTLPSRLDSSLEWEPIREGVHVKLKTRYGHYLRANGGVPPWRNSVTHDIPHRTATQEWVIWDVDVLEIQKPATILRSPTPPPQATRPVKILEKNAPSETISPTAYWLKSPTSEAINLFATSPLKAEGRHIIYDLTDENGNVDESKTELHFTFKGIGVEELKQSIKEETGLDDIVVCSRNPLNGKLYPLKLHLPPNNVTMHVVVVPSTAEVAKDLK</sequence>
<evidence type="ECO:0000313" key="1">
    <source>
        <dbReference type="EMBL" id="KAJ0099695.1"/>
    </source>
</evidence>